<evidence type="ECO:0000256" key="2">
    <source>
        <dbReference type="PROSITE-ProRule" id="PRU00176"/>
    </source>
</evidence>
<evidence type="ECO:0000259" key="5">
    <source>
        <dbReference type="PROSITE" id="PS50102"/>
    </source>
</evidence>
<dbReference type="InterPro" id="IPR035979">
    <property type="entry name" value="RBD_domain_sf"/>
</dbReference>
<feature type="compositionally biased region" description="Low complexity" evidence="4">
    <location>
        <begin position="836"/>
        <end position="856"/>
    </location>
</feature>
<feature type="domain" description="RRM" evidence="5">
    <location>
        <begin position="1104"/>
        <end position="1176"/>
    </location>
</feature>
<gene>
    <name evidence="6" type="primary">gw_3</name>
    <name evidence="6" type="ORF">AVEN_26756_1</name>
</gene>
<reference evidence="6 7" key="1">
    <citation type="journal article" date="2019" name="Sci. Rep.">
        <title>Orb-weaving spider Araneus ventricosus genome elucidates the spidroin gene catalogue.</title>
        <authorList>
            <person name="Kono N."/>
            <person name="Nakamura H."/>
            <person name="Ohtoshi R."/>
            <person name="Moran D.A.P."/>
            <person name="Shinohara A."/>
            <person name="Yoshida Y."/>
            <person name="Fujiwara M."/>
            <person name="Mori M."/>
            <person name="Tomita M."/>
            <person name="Arakawa K."/>
        </authorList>
    </citation>
    <scope>NUCLEOTIDE SEQUENCE [LARGE SCALE GENOMIC DNA]</scope>
</reference>
<feature type="compositionally biased region" description="Low complexity" evidence="4">
    <location>
        <begin position="997"/>
        <end position="1035"/>
    </location>
</feature>
<feature type="region of interest" description="Disordered" evidence="4">
    <location>
        <begin position="230"/>
        <end position="299"/>
    </location>
</feature>
<evidence type="ECO:0000256" key="4">
    <source>
        <dbReference type="SAM" id="MobiDB-lite"/>
    </source>
</evidence>
<comment type="caution">
    <text evidence="6">The sequence shown here is derived from an EMBL/GenBank/DDBJ whole genome shotgun (WGS) entry which is preliminary data.</text>
</comment>
<feature type="region of interest" description="Disordered" evidence="4">
    <location>
        <begin position="785"/>
        <end position="975"/>
    </location>
</feature>
<feature type="compositionally biased region" description="Polar residues" evidence="4">
    <location>
        <begin position="260"/>
        <end position="295"/>
    </location>
</feature>
<feature type="coiled-coil region" evidence="3">
    <location>
        <begin position="482"/>
        <end position="509"/>
    </location>
</feature>
<feature type="compositionally biased region" description="Polar residues" evidence="4">
    <location>
        <begin position="1060"/>
        <end position="1078"/>
    </location>
</feature>
<feature type="compositionally biased region" description="Polar residues" evidence="4">
    <location>
        <begin position="811"/>
        <end position="830"/>
    </location>
</feature>
<evidence type="ECO:0000313" key="6">
    <source>
        <dbReference type="EMBL" id="GBM11826.1"/>
    </source>
</evidence>
<proteinExistence type="predicted"/>
<feature type="region of interest" description="Disordered" evidence="4">
    <location>
        <begin position="380"/>
        <end position="421"/>
    </location>
</feature>
<dbReference type="Pfam" id="PF00076">
    <property type="entry name" value="RRM_1"/>
    <property type="match status" value="1"/>
</dbReference>
<feature type="compositionally biased region" description="Polar residues" evidence="4">
    <location>
        <begin position="406"/>
        <end position="415"/>
    </location>
</feature>
<feature type="region of interest" description="Disordered" evidence="4">
    <location>
        <begin position="991"/>
        <end position="1078"/>
    </location>
</feature>
<evidence type="ECO:0000256" key="3">
    <source>
        <dbReference type="SAM" id="Coils"/>
    </source>
</evidence>
<dbReference type="SMART" id="SM00360">
    <property type="entry name" value="RRM"/>
    <property type="match status" value="1"/>
</dbReference>
<organism evidence="6 7">
    <name type="scientific">Araneus ventricosus</name>
    <name type="common">Orbweaver spider</name>
    <name type="synonym">Epeira ventricosa</name>
    <dbReference type="NCBI Taxonomy" id="182803"/>
    <lineage>
        <taxon>Eukaryota</taxon>
        <taxon>Metazoa</taxon>
        <taxon>Ecdysozoa</taxon>
        <taxon>Arthropoda</taxon>
        <taxon>Chelicerata</taxon>
        <taxon>Arachnida</taxon>
        <taxon>Araneae</taxon>
        <taxon>Araneomorphae</taxon>
        <taxon>Entelegynae</taxon>
        <taxon>Araneoidea</taxon>
        <taxon>Araneidae</taxon>
        <taxon>Araneus</taxon>
    </lineage>
</organism>
<accession>A0A4Y2D6X1</accession>
<feature type="compositionally biased region" description="Basic and acidic residues" evidence="4">
    <location>
        <begin position="383"/>
        <end position="395"/>
    </location>
</feature>
<dbReference type="PANTHER" id="PTHR13020">
    <property type="entry name" value="TRINUCLEOTIDE REPEAT-CONTAINING GENE 6"/>
    <property type="match status" value="1"/>
</dbReference>
<feature type="compositionally biased region" description="Low complexity" evidence="4">
    <location>
        <begin position="91"/>
        <end position="103"/>
    </location>
</feature>
<dbReference type="InterPro" id="IPR012677">
    <property type="entry name" value="Nucleotide-bd_a/b_plait_sf"/>
</dbReference>
<sequence length="1291" mass="139911">MPLVKQHNTWAQAAGKGLNSVGNGPTSSSNSEMENDHQDNAGSSSTKVVRMEENVNESQIAAAYSEGWGQRGINQDTAWEVPSSPHLSPKEGSTWTSTSTGTEIWEHNVRHHVKSSNNKAPTQMREPWGHTPSTHIGGTWGEEEDTTNLWTGVPQASGATWGGESNTSVWSANPAEGGKNWGSQNNAINPNMNPSWGSEPPALQIGLPHMPLANENKNIAALQIGLSQIASPPNKNKNIVEDSGPDNGPPWADPSHKQNRSFGNWSPVTGSNKKMTPSGWEESTPQPPVTCQSGPNYDDGTAVWGNPVHQGKVSHWKDMPSAKQMPNCVMPPGNLCQGGNPCAPHGGPGMIRLPQTGSNMNKNDNVWMKNQSMNRNLNWNEVSSHRDPSGRRIWDDNPLPDKSVPGTPNTPNSAFGNWGEPGHPMGPYWGAKSKNASCSWADGQVDTSSWGGPMKQGGKPLSKDLIWASKQFRLLMEMNFKKDDIENALRRSNMNLEEALMELHAMNNKENSMLDIDGLTAMNLNQPRVHLGNVADEMNFTDHSIDNTLPPGSLYGNSSFPGMNMFSTGFNIAQNCKNQNSVGNSIAPNVLGNTGTNNQVPNFNINNSINNLSPAMMRKILQQTQAFNPACIPQNTGRMTQQNFPSTAQLRHLVQQIQMAVQAGHLNPTILNQPLAPQTLQLLYQLLQQIRFLHQLQQQQMYFTQHGSKPGSPPLQLSVQITQAKQHIVNLQNQIAAQQAIFLKQQVQLPVQHPSLQNPQPSTFDVVKSNLDSINGLHSEFRDLSVKDSTSQGHSRLTQWKLPSFEKDDNPTSSESNGCSRNNNDVSNEFSRAPGSITKSSSANSLASTTATHSASNLQPLSENTWPDMPRSQNDTWSDPNDSNNSVQGSNDNIGNSNDSNTDANSNKHNSASENKDSPATSSNPSTSSSSQSYNLNDLVPEFEPGKPWKGTSRIKNFEDDPHVTPGSIAKSPLSLNSIKDSDLFTWNTKQNVPNLSTSSSLTSSTWTFSPPPSSQNSDSSSGRSANSRSWNNRPAEQDRLSWKGPSSMPKTSRPPPGLSGQNKPITSNWIGSESGPQGWSANSAVDLIPSTGLNSWEKQSGSNFLVLKNLTPQIDGSTLKTLCLQHGPLQLFHLLLNHGIALVRYSTREETEKARSALNNCVLSNTTILVDIPTEMEVKQYLQLASGQMGSNVSWPSGNGNGDSSFSSGSTFPISGSTNTASNGSSSSKLTTNNWNSASLNLQSSNLWSYSGSGNSLWAMQSSNNDHDQCIPSPLNSFLPGDLLGGGESI</sequence>
<feature type="compositionally biased region" description="Polar residues" evidence="4">
    <location>
        <begin position="181"/>
        <end position="196"/>
    </location>
</feature>
<dbReference type="GO" id="GO:0005654">
    <property type="term" value="C:nucleoplasm"/>
    <property type="evidence" value="ECO:0007669"/>
    <property type="project" value="TreeGrafter"/>
</dbReference>
<feature type="compositionally biased region" description="Low complexity" evidence="4">
    <location>
        <begin position="889"/>
        <end position="907"/>
    </location>
</feature>
<name>A0A4Y2D6X1_ARAVE</name>
<feature type="region of interest" description="Disordered" evidence="4">
    <location>
        <begin position="78"/>
        <end position="202"/>
    </location>
</feature>
<keyword evidence="3" id="KW-0175">Coiled coil</keyword>
<dbReference type="Pfam" id="PF12938">
    <property type="entry name" value="M_domain"/>
    <property type="match status" value="1"/>
</dbReference>
<feature type="compositionally biased region" description="Low complexity" evidence="4">
    <location>
        <begin position="918"/>
        <end position="933"/>
    </location>
</feature>
<dbReference type="InterPro" id="IPR033503">
    <property type="entry name" value="GW182_RRM"/>
</dbReference>
<dbReference type="SUPFAM" id="SSF54928">
    <property type="entry name" value="RNA-binding domain, RBD"/>
    <property type="match status" value="1"/>
</dbReference>
<dbReference type="Proteomes" id="UP000499080">
    <property type="component" value="Unassembled WGS sequence"/>
</dbReference>
<dbReference type="CDD" id="cd12435">
    <property type="entry name" value="RRM_GW182_like"/>
    <property type="match status" value="1"/>
</dbReference>
<dbReference type="PANTHER" id="PTHR13020:SF25">
    <property type="entry name" value="PROTEIN GAWKY"/>
    <property type="match status" value="1"/>
</dbReference>
<dbReference type="EMBL" id="BGPR01000305">
    <property type="protein sequence ID" value="GBM11826.1"/>
    <property type="molecule type" value="Genomic_DNA"/>
</dbReference>
<dbReference type="GO" id="GO:0060213">
    <property type="term" value="P:positive regulation of nuclear-transcribed mRNA poly(A) tail shortening"/>
    <property type="evidence" value="ECO:0007669"/>
    <property type="project" value="TreeGrafter"/>
</dbReference>
<feature type="compositionally biased region" description="Polar residues" evidence="4">
    <location>
        <begin position="787"/>
        <end position="798"/>
    </location>
</feature>
<dbReference type="PROSITE" id="PS50102">
    <property type="entry name" value="RRM"/>
    <property type="match status" value="1"/>
</dbReference>
<keyword evidence="1 2" id="KW-0694">RNA-binding</keyword>
<dbReference type="GO" id="GO:0003723">
    <property type="term" value="F:RNA binding"/>
    <property type="evidence" value="ECO:0007669"/>
    <property type="project" value="UniProtKB-UniRule"/>
</dbReference>
<protein>
    <submittedName>
        <fullName evidence="6">Protein Gawky</fullName>
    </submittedName>
</protein>
<dbReference type="InterPro" id="IPR000504">
    <property type="entry name" value="RRM_dom"/>
</dbReference>
<feature type="compositionally biased region" description="Polar residues" evidence="4">
    <location>
        <begin position="1"/>
        <end position="11"/>
    </location>
</feature>
<dbReference type="OrthoDB" id="5919166at2759"/>
<evidence type="ECO:0000313" key="7">
    <source>
        <dbReference type="Proteomes" id="UP000499080"/>
    </source>
</evidence>
<feature type="region of interest" description="Disordered" evidence="4">
    <location>
        <begin position="1"/>
        <end position="51"/>
    </location>
</feature>
<dbReference type="Gene3D" id="3.30.70.330">
    <property type="match status" value="1"/>
</dbReference>
<keyword evidence="7" id="KW-1185">Reference proteome</keyword>
<dbReference type="GO" id="GO:0035278">
    <property type="term" value="P:miRNA-mediated gene silencing by inhibition of translation"/>
    <property type="evidence" value="ECO:0007669"/>
    <property type="project" value="InterPro"/>
</dbReference>
<dbReference type="InterPro" id="IPR052068">
    <property type="entry name" value="GW182_domain"/>
</dbReference>
<dbReference type="GO" id="GO:0000932">
    <property type="term" value="C:P-body"/>
    <property type="evidence" value="ECO:0007669"/>
    <property type="project" value="TreeGrafter"/>
</dbReference>
<dbReference type="InterPro" id="IPR026805">
    <property type="entry name" value="GW182_M_dom"/>
</dbReference>
<feature type="compositionally biased region" description="Polar residues" evidence="4">
    <location>
        <begin position="20"/>
        <end position="32"/>
    </location>
</feature>
<feature type="compositionally biased region" description="Polar residues" evidence="4">
    <location>
        <begin position="857"/>
        <end position="888"/>
    </location>
</feature>
<evidence type="ECO:0000256" key="1">
    <source>
        <dbReference type="ARBA" id="ARBA00022884"/>
    </source>
</evidence>